<evidence type="ECO:0000313" key="1">
    <source>
        <dbReference type="EMBL" id="KAK9151765.1"/>
    </source>
</evidence>
<dbReference type="Proteomes" id="UP001420932">
    <property type="component" value="Unassembled WGS sequence"/>
</dbReference>
<proteinExistence type="predicted"/>
<protein>
    <submittedName>
        <fullName evidence="1">Uncharacterized protein</fullName>
    </submittedName>
</protein>
<dbReference type="EMBL" id="JBBNAF010000004">
    <property type="protein sequence ID" value="KAK9151765.1"/>
    <property type="molecule type" value="Genomic_DNA"/>
</dbReference>
<keyword evidence="2" id="KW-1185">Reference proteome</keyword>
<organism evidence="1 2">
    <name type="scientific">Stephania yunnanensis</name>
    <dbReference type="NCBI Taxonomy" id="152371"/>
    <lineage>
        <taxon>Eukaryota</taxon>
        <taxon>Viridiplantae</taxon>
        <taxon>Streptophyta</taxon>
        <taxon>Embryophyta</taxon>
        <taxon>Tracheophyta</taxon>
        <taxon>Spermatophyta</taxon>
        <taxon>Magnoliopsida</taxon>
        <taxon>Ranunculales</taxon>
        <taxon>Menispermaceae</taxon>
        <taxon>Menispermoideae</taxon>
        <taxon>Cissampelideae</taxon>
        <taxon>Stephania</taxon>
    </lineage>
</organism>
<evidence type="ECO:0000313" key="2">
    <source>
        <dbReference type="Proteomes" id="UP001420932"/>
    </source>
</evidence>
<dbReference type="AlphaFoldDB" id="A0AAP0PRG7"/>
<reference evidence="1 2" key="1">
    <citation type="submission" date="2024-01" db="EMBL/GenBank/DDBJ databases">
        <title>Genome assemblies of Stephania.</title>
        <authorList>
            <person name="Yang L."/>
        </authorList>
    </citation>
    <scope>NUCLEOTIDE SEQUENCE [LARGE SCALE GENOMIC DNA]</scope>
    <source>
        <strain evidence="1">YNDBR</strain>
        <tissue evidence="1">Leaf</tissue>
    </source>
</reference>
<gene>
    <name evidence="1" type="ORF">Syun_010074</name>
</gene>
<sequence length="146" mass="17297">MRQRHWLEFLKDYDFSLEYYPRKANVVIDALSRKWVDLDIVTCHMTHEYGLLEVVKSMYYVDISTSTRVLIGGQKRTKTVSIRSIFEGQRADEQYQRFLAFAQSPDHLDWSQSIDSCLRFRGRLRILTVAELLDEAHRSHFTIHPS</sequence>
<accession>A0AAP0PRG7</accession>
<name>A0AAP0PRG7_9MAGN</name>
<comment type="caution">
    <text evidence="1">The sequence shown here is derived from an EMBL/GenBank/DDBJ whole genome shotgun (WGS) entry which is preliminary data.</text>
</comment>